<evidence type="ECO:0000313" key="4">
    <source>
        <dbReference type="EMBL" id="CAL8142498.1"/>
    </source>
</evidence>
<feature type="transmembrane region" description="Helical" evidence="3">
    <location>
        <begin position="426"/>
        <end position="445"/>
    </location>
</feature>
<evidence type="ECO:0000256" key="2">
    <source>
        <dbReference type="SAM" id="MobiDB-lite"/>
    </source>
</evidence>
<name>A0ABP1S2R5_9HEXA</name>
<keyword evidence="3" id="KW-0812">Transmembrane</keyword>
<evidence type="ECO:0000313" key="5">
    <source>
        <dbReference type="Proteomes" id="UP001642540"/>
    </source>
</evidence>
<dbReference type="Proteomes" id="UP001642540">
    <property type="component" value="Unassembled WGS sequence"/>
</dbReference>
<keyword evidence="3" id="KW-0472">Membrane</keyword>
<organism evidence="4 5">
    <name type="scientific">Orchesella dallaii</name>
    <dbReference type="NCBI Taxonomy" id="48710"/>
    <lineage>
        <taxon>Eukaryota</taxon>
        <taxon>Metazoa</taxon>
        <taxon>Ecdysozoa</taxon>
        <taxon>Arthropoda</taxon>
        <taxon>Hexapoda</taxon>
        <taxon>Collembola</taxon>
        <taxon>Entomobryomorpha</taxon>
        <taxon>Entomobryoidea</taxon>
        <taxon>Orchesellidae</taxon>
        <taxon>Orchesellinae</taxon>
        <taxon>Orchesella</taxon>
    </lineage>
</organism>
<feature type="compositionally biased region" description="Basic and acidic residues" evidence="2">
    <location>
        <begin position="205"/>
        <end position="217"/>
    </location>
</feature>
<evidence type="ECO:0000256" key="1">
    <source>
        <dbReference type="ARBA" id="ARBA00005773"/>
    </source>
</evidence>
<dbReference type="Gene3D" id="1.20.1250.20">
    <property type="entry name" value="MFS general substrate transporter like domains"/>
    <property type="match status" value="1"/>
</dbReference>
<dbReference type="InterPro" id="IPR036259">
    <property type="entry name" value="MFS_trans_sf"/>
</dbReference>
<keyword evidence="3" id="KW-1133">Transmembrane helix</keyword>
<dbReference type="PANTHER" id="PTHR10686">
    <property type="entry name" value="FOLATE TRANSPORTER"/>
    <property type="match status" value="1"/>
</dbReference>
<comment type="similarity">
    <text evidence="1">Belongs to the reduced folate carrier (RFC) transporter (TC 2.A.48) family.</text>
</comment>
<feature type="transmembrane region" description="Helical" evidence="3">
    <location>
        <begin position="357"/>
        <end position="378"/>
    </location>
</feature>
<dbReference type="NCBIfam" id="TIGR00806">
    <property type="entry name" value="rfc"/>
    <property type="match status" value="1"/>
</dbReference>
<dbReference type="PANTHER" id="PTHR10686:SF18">
    <property type="entry name" value="IP11787P-RELATED"/>
    <property type="match status" value="1"/>
</dbReference>
<sequence>MEVGWKRTAFVMCGVGLFKEFLPSAPFFIEYAMDSDHGSFTKDEITREILPVTIYGHFVSLLIFLLITDLLRYRPIIILGGLSAMLCWTITIYSYHTKKDAIIRQILYSIEHSSEVAYITFMYEIVNRTLYREVTSLIHGSMHAGKFIGGALGQILLSYKILSLENINYFSLGSTFSLVTFAMFMPGIKWTLYCHPRVEDSSTDLEKADSEDWKAQEDGQSTNSSQDPLDPSSPTQVWGAIKHRFGGAYSELKKDIVSAYSNDHVRRWSVWWAMSRAIYWQIALYTESLWKEIEEETHQHPLNGAVDAAHALISMLLAASLPFIKIPWEMWAERYLTVIALVQGFMTLWMSQTKDLYIANICYVIVQTTFEVVFIFGASEIAGSLPDHKASFIFGINALMGILIQALITNVVTTSYSFALDIRSQFFVYGCYSIGLSLLFLTFALRKRHKTWKVNTPLTRF</sequence>
<dbReference type="SUPFAM" id="SSF103473">
    <property type="entry name" value="MFS general substrate transporter"/>
    <property type="match status" value="1"/>
</dbReference>
<feature type="transmembrane region" description="Helical" evidence="3">
    <location>
        <begin position="73"/>
        <end position="95"/>
    </location>
</feature>
<gene>
    <name evidence="4" type="ORF">ODALV1_LOCUS29069</name>
</gene>
<dbReference type="InterPro" id="IPR002666">
    <property type="entry name" value="Folate_carrier"/>
</dbReference>
<feature type="region of interest" description="Disordered" evidence="2">
    <location>
        <begin position="205"/>
        <end position="235"/>
    </location>
</feature>
<dbReference type="EMBL" id="CAXLJM020000148">
    <property type="protein sequence ID" value="CAL8142498.1"/>
    <property type="molecule type" value="Genomic_DNA"/>
</dbReference>
<dbReference type="Pfam" id="PF01770">
    <property type="entry name" value="Folate_carrier"/>
    <property type="match status" value="1"/>
</dbReference>
<comment type="caution">
    <text evidence="4">The sequence shown here is derived from an EMBL/GenBank/DDBJ whole genome shotgun (WGS) entry which is preliminary data.</text>
</comment>
<keyword evidence="5" id="KW-1185">Reference proteome</keyword>
<evidence type="ECO:0000256" key="3">
    <source>
        <dbReference type="SAM" id="Phobius"/>
    </source>
</evidence>
<protein>
    <recommendedName>
        <fullName evidence="6">Folate transporter 1</fullName>
    </recommendedName>
</protein>
<evidence type="ECO:0008006" key="6">
    <source>
        <dbReference type="Google" id="ProtNLM"/>
    </source>
</evidence>
<reference evidence="4 5" key="1">
    <citation type="submission" date="2024-08" db="EMBL/GenBank/DDBJ databases">
        <authorList>
            <person name="Cucini C."/>
            <person name="Frati F."/>
        </authorList>
    </citation>
    <scope>NUCLEOTIDE SEQUENCE [LARGE SCALE GENOMIC DNA]</scope>
</reference>
<proteinExistence type="inferred from homology"/>
<feature type="transmembrane region" description="Helical" evidence="3">
    <location>
        <begin position="49"/>
        <end position="67"/>
    </location>
</feature>
<feature type="transmembrane region" description="Helical" evidence="3">
    <location>
        <begin position="390"/>
        <end position="414"/>
    </location>
</feature>
<feature type="compositionally biased region" description="Polar residues" evidence="2">
    <location>
        <begin position="218"/>
        <end position="235"/>
    </location>
</feature>
<accession>A0ABP1S2R5</accession>